<proteinExistence type="predicted"/>
<dbReference type="OrthoDB" id="46996at2759"/>
<sequence length="257" mass="28568">MKQNVEARSGVAQPQVFKFWKSLRSSLRLTKTENAHTSANGLPVDDTLHMYEEPSTKGAYLIPSKTKYAPSNAINPAPSGAYGHENLETADAKDSSACDTSTATNLKSSFRLNNLAKAPSSKEVGWSDVVFHSHEIVLGDNPAVSCGPPVAVGSTEVSTDTLSIEEYENHRGPRRIKESLLLPPSLREDLLREEGYCRSEIRDVEADVNKIKKFRKKNARENILKRVQHSASRNQRQLRVKAAVDNHVHHDGWLIFV</sequence>
<dbReference type="PaxDb" id="2850-Phatr47877"/>
<reference evidence="2" key="2">
    <citation type="submission" date="2008-08" db="EMBL/GenBank/DDBJ databases">
        <authorList>
            <consortium name="Diatom Consortium"/>
            <person name="Grigoriev I."/>
            <person name="Grimwood J."/>
            <person name="Kuo A."/>
            <person name="Otillar R.P."/>
            <person name="Salamov A."/>
            <person name="Detter J.C."/>
            <person name="Lindquist E."/>
            <person name="Shapiro H."/>
            <person name="Lucas S."/>
            <person name="Glavina del Rio T."/>
            <person name="Pitluck S."/>
            <person name="Rokhsar D."/>
            <person name="Bowler C."/>
        </authorList>
    </citation>
    <scope>GENOME REANNOTATION</scope>
    <source>
        <strain evidence="2">CCAP 1055/1</strain>
    </source>
</reference>
<keyword evidence="2" id="KW-1185">Reference proteome</keyword>
<evidence type="ECO:0000313" key="1">
    <source>
        <dbReference type="EMBL" id="EEC46269.1"/>
    </source>
</evidence>
<reference evidence="1 2" key="1">
    <citation type="journal article" date="2008" name="Nature">
        <title>The Phaeodactylum genome reveals the evolutionary history of diatom genomes.</title>
        <authorList>
            <person name="Bowler C."/>
            <person name="Allen A.E."/>
            <person name="Badger J.H."/>
            <person name="Grimwood J."/>
            <person name="Jabbari K."/>
            <person name="Kuo A."/>
            <person name="Maheswari U."/>
            <person name="Martens C."/>
            <person name="Maumus F."/>
            <person name="Otillar R.P."/>
            <person name="Rayko E."/>
            <person name="Salamov A."/>
            <person name="Vandepoele K."/>
            <person name="Beszteri B."/>
            <person name="Gruber A."/>
            <person name="Heijde M."/>
            <person name="Katinka M."/>
            <person name="Mock T."/>
            <person name="Valentin K."/>
            <person name="Verret F."/>
            <person name="Berges J.A."/>
            <person name="Brownlee C."/>
            <person name="Cadoret J.P."/>
            <person name="Chiovitti A."/>
            <person name="Choi C.J."/>
            <person name="Coesel S."/>
            <person name="De Martino A."/>
            <person name="Detter J.C."/>
            <person name="Durkin C."/>
            <person name="Falciatore A."/>
            <person name="Fournet J."/>
            <person name="Haruta M."/>
            <person name="Huysman M.J."/>
            <person name="Jenkins B.D."/>
            <person name="Jiroutova K."/>
            <person name="Jorgensen R.E."/>
            <person name="Joubert Y."/>
            <person name="Kaplan A."/>
            <person name="Kroger N."/>
            <person name="Kroth P.G."/>
            <person name="La Roche J."/>
            <person name="Lindquist E."/>
            <person name="Lommer M."/>
            <person name="Martin-Jezequel V."/>
            <person name="Lopez P.J."/>
            <person name="Lucas S."/>
            <person name="Mangogna M."/>
            <person name="McGinnis K."/>
            <person name="Medlin L.K."/>
            <person name="Montsant A."/>
            <person name="Oudot-Le Secq M.P."/>
            <person name="Napoli C."/>
            <person name="Obornik M."/>
            <person name="Parker M.S."/>
            <person name="Petit J.L."/>
            <person name="Porcel B.M."/>
            <person name="Poulsen N."/>
            <person name="Robison M."/>
            <person name="Rychlewski L."/>
            <person name="Rynearson T.A."/>
            <person name="Schmutz J."/>
            <person name="Shapiro H."/>
            <person name="Siaut M."/>
            <person name="Stanley M."/>
            <person name="Sussman M.R."/>
            <person name="Taylor A.R."/>
            <person name="Vardi A."/>
            <person name="von Dassow P."/>
            <person name="Vyverman W."/>
            <person name="Willis A."/>
            <person name="Wyrwicz L.S."/>
            <person name="Rokhsar D.S."/>
            <person name="Weissenbach J."/>
            <person name="Armbrust E.V."/>
            <person name="Green B.R."/>
            <person name="Van de Peer Y."/>
            <person name="Grigoriev I.V."/>
        </authorList>
    </citation>
    <scope>NUCLEOTIDE SEQUENCE [LARGE SCALE GENOMIC DNA]</scope>
    <source>
        <strain evidence="1 2">CCAP 1055/1</strain>
    </source>
</reference>
<accession>B7G580</accession>
<dbReference type="HOGENOM" id="CLU_1083628_0_0_1"/>
<dbReference type="AlphaFoldDB" id="B7G580"/>
<evidence type="ECO:0000313" key="2">
    <source>
        <dbReference type="Proteomes" id="UP000000759"/>
    </source>
</evidence>
<dbReference type="RefSeq" id="XP_002182368.1">
    <property type="nucleotide sequence ID" value="XM_002182332.1"/>
</dbReference>
<protein>
    <submittedName>
        <fullName evidence="1">Uncharacterized protein</fullName>
    </submittedName>
</protein>
<dbReference type="Proteomes" id="UP000000759">
    <property type="component" value="Chromosome 15"/>
</dbReference>
<organism evidence="1 2">
    <name type="scientific">Phaeodactylum tricornutum (strain CCAP 1055/1)</name>
    <dbReference type="NCBI Taxonomy" id="556484"/>
    <lineage>
        <taxon>Eukaryota</taxon>
        <taxon>Sar</taxon>
        <taxon>Stramenopiles</taxon>
        <taxon>Ochrophyta</taxon>
        <taxon>Bacillariophyta</taxon>
        <taxon>Bacillariophyceae</taxon>
        <taxon>Bacillariophycidae</taxon>
        <taxon>Naviculales</taxon>
        <taxon>Phaeodactylaceae</taxon>
        <taxon>Phaeodactylum</taxon>
    </lineage>
</organism>
<dbReference type="InParanoid" id="B7G580"/>
<dbReference type="EMBL" id="CM000617">
    <property type="protein sequence ID" value="EEC46269.1"/>
    <property type="molecule type" value="Genomic_DNA"/>
</dbReference>
<gene>
    <name evidence="1" type="ORF">PHATRDRAFT_47877</name>
</gene>
<name>B7G580_PHATC</name>
<dbReference type="GeneID" id="7203092"/>
<dbReference type="KEGG" id="pti:PHATRDRAFT_47877"/>